<dbReference type="EMBL" id="MZ556171">
    <property type="protein sequence ID" value="UBJ26158.1"/>
    <property type="molecule type" value="Genomic_DNA"/>
</dbReference>
<sequence>MPRYRKSYRQRRRMTKRSILNLTSEKKRDKMLTLTNSTSTSQSGGTTYLQTPAILTGGSSTPAVFAWCATARGNNVATGGPKGTKFDVASRTASDCYMVGLKESIEVQVADGLPWQWRRICFTFKGGPTAAGYLPTGSSTWSPATIASNGYVRVLNQLTSAQQETFFQLVMQGAQAVDWTDHLTAKTDTERITVKYDKTITIASGNEEGVIRKYNRWHPMRHTLMYDDDEKGGITEPIGWSTESRRGMGDYWVVDIIKPRVGSVSANQMLLNCESTLYWHER</sequence>
<reference evidence="1" key="1">
    <citation type="submission" date="2021-07" db="EMBL/GenBank/DDBJ databases">
        <title>Communication and adaptive evolution of viruses within giant pandas and their associated organisms in a local ecological environment.</title>
        <authorList>
            <person name="Zhao M."/>
            <person name="Liu S."/>
            <person name="Zhang W."/>
        </authorList>
    </citation>
    <scope>NUCLEOTIDE SEQUENCE</scope>
    <source>
        <strain evidence="1">Rpf281geno01-12</strain>
    </source>
</reference>
<name>A0A8K1M5D0_9VIRU</name>
<evidence type="ECO:0000313" key="1">
    <source>
        <dbReference type="EMBL" id="UBJ26158.1"/>
    </source>
</evidence>
<proteinExistence type="predicted"/>
<organism evidence="1">
    <name type="scientific">Red panda feces-associated gemycircularvirus</name>
    <dbReference type="NCBI Taxonomy" id="2864013"/>
    <lineage>
        <taxon>Viruses</taxon>
        <taxon>Monodnaviria</taxon>
        <taxon>Shotokuvirae</taxon>
        <taxon>Cressdnaviricota</taxon>
        <taxon>Repensiviricetes</taxon>
        <taxon>Geplafuvirales</taxon>
        <taxon>Genomoviridae</taxon>
        <taxon>Gemycircularvirus</taxon>
    </lineage>
</organism>
<accession>A0A8K1M5D0</accession>
<protein>
    <submittedName>
        <fullName evidence="1">Capsid protein</fullName>
    </submittedName>
</protein>